<gene>
    <name evidence="2" type="ORF">CEXT_711371</name>
</gene>
<feature type="compositionally biased region" description="Polar residues" evidence="1">
    <location>
        <begin position="90"/>
        <end position="100"/>
    </location>
</feature>
<evidence type="ECO:0000256" key="1">
    <source>
        <dbReference type="SAM" id="MobiDB-lite"/>
    </source>
</evidence>
<protein>
    <submittedName>
        <fullName evidence="2">Uncharacterized protein</fullName>
    </submittedName>
</protein>
<accession>A0AAV4Y1I9</accession>
<sequence length="100" mass="11271">MVIKYDPALRLEVKWRRVQNFQTSTMRLLIPHFGAQCNRSALEVILSYDSLPSYTISPLPICQPAKSTTKERSGSQRAVLVSDIHKTDEATSPPTSPRQD</sequence>
<dbReference type="EMBL" id="BPLR01018639">
    <property type="protein sequence ID" value="GIZ01232.1"/>
    <property type="molecule type" value="Genomic_DNA"/>
</dbReference>
<comment type="caution">
    <text evidence="2">The sequence shown here is derived from an EMBL/GenBank/DDBJ whole genome shotgun (WGS) entry which is preliminary data.</text>
</comment>
<dbReference type="AlphaFoldDB" id="A0AAV4Y1I9"/>
<name>A0AAV4Y1I9_CAEEX</name>
<keyword evidence="3" id="KW-1185">Reference proteome</keyword>
<organism evidence="2 3">
    <name type="scientific">Caerostris extrusa</name>
    <name type="common">Bark spider</name>
    <name type="synonym">Caerostris bankana</name>
    <dbReference type="NCBI Taxonomy" id="172846"/>
    <lineage>
        <taxon>Eukaryota</taxon>
        <taxon>Metazoa</taxon>
        <taxon>Ecdysozoa</taxon>
        <taxon>Arthropoda</taxon>
        <taxon>Chelicerata</taxon>
        <taxon>Arachnida</taxon>
        <taxon>Araneae</taxon>
        <taxon>Araneomorphae</taxon>
        <taxon>Entelegynae</taxon>
        <taxon>Araneoidea</taxon>
        <taxon>Araneidae</taxon>
        <taxon>Caerostris</taxon>
    </lineage>
</organism>
<dbReference type="Proteomes" id="UP001054945">
    <property type="component" value="Unassembled WGS sequence"/>
</dbReference>
<proteinExistence type="predicted"/>
<reference evidence="2 3" key="1">
    <citation type="submission" date="2021-06" db="EMBL/GenBank/DDBJ databases">
        <title>Caerostris extrusa draft genome.</title>
        <authorList>
            <person name="Kono N."/>
            <person name="Arakawa K."/>
        </authorList>
    </citation>
    <scope>NUCLEOTIDE SEQUENCE [LARGE SCALE GENOMIC DNA]</scope>
</reference>
<feature type="region of interest" description="Disordered" evidence="1">
    <location>
        <begin position="65"/>
        <end position="100"/>
    </location>
</feature>
<evidence type="ECO:0000313" key="3">
    <source>
        <dbReference type="Proteomes" id="UP001054945"/>
    </source>
</evidence>
<evidence type="ECO:0000313" key="2">
    <source>
        <dbReference type="EMBL" id="GIZ01232.1"/>
    </source>
</evidence>